<organism evidence="1 2">
    <name type="scientific">Bacteroides caccae</name>
    <dbReference type="NCBI Taxonomy" id="47678"/>
    <lineage>
        <taxon>Bacteria</taxon>
        <taxon>Pseudomonadati</taxon>
        <taxon>Bacteroidota</taxon>
        <taxon>Bacteroidia</taxon>
        <taxon>Bacteroidales</taxon>
        <taxon>Bacteroidaceae</taxon>
        <taxon>Bacteroides</taxon>
    </lineage>
</organism>
<comment type="caution">
    <text evidence="1">The sequence shown here is derived from an EMBL/GenBank/DDBJ whole genome shotgun (WGS) entry which is preliminary data.</text>
</comment>
<dbReference type="EMBL" id="QSJD01000021">
    <property type="protein sequence ID" value="RHD46785.1"/>
    <property type="molecule type" value="Genomic_DNA"/>
</dbReference>
<sequence length="103" mass="12060">MESLLGLAMGCVGMCLNDFCRLTPLEFTAVFEAWQQKETYAERRQWEQSRFLACSILKPYSKKGLELTDVCRFSWDVQPVKEAEEEPSTQERFDEIKALWNRA</sequence>
<gene>
    <name evidence="1" type="ORF">DW794_13740</name>
</gene>
<evidence type="ECO:0000313" key="2">
    <source>
        <dbReference type="Proteomes" id="UP000284689"/>
    </source>
</evidence>
<proteinExistence type="predicted"/>
<reference evidence="1 2" key="1">
    <citation type="submission" date="2018-08" db="EMBL/GenBank/DDBJ databases">
        <title>A genome reference for cultivated species of the human gut microbiota.</title>
        <authorList>
            <person name="Zou Y."/>
            <person name="Xue W."/>
            <person name="Luo G."/>
        </authorList>
    </citation>
    <scope>NUCLEOTIDE SEQUENCE [LARGE SCALE GENOMIC DNA]</scope>
    <source>
        <strain evidence="1 2">AM31-16AC</strain>
    </source>
</reference>
<dbReference type="AlphaFoldDB" id="A0A414FHY3"/>
<accession>A0A414FHY3</accession>
<protein>
    <submittedName>
        <fullName evidence="1">Uncharacterized protein</fullName>
    </submittedName>
</protein>
<name>A0A414FHY3_9BACE</name>
<dbReference type="Proteomes" id="UP000284689">
    <property type="component" value="Unassembled WGS sequence"/>
</dbReference>
<evidence type="ECO:0000313" key="1">
    <source>
        <dbReference type="EMBL" id="RHD46785.1"/>
    </source>
</evidence>